<dbReference type="PANTHER" id="PTHR11017">
    <property type="entry name" value="LEUCINE-RICH REPEAT-CONTAINING PROTEIN"/>
    <property type="match status" value="1"/>
</dbReference>
<gene>
    <name evidence="1" type="ORF">Prudu_006122</name>
</gene>
<dbReference type="EMBL" id="AP019298">
    <property type="protein sequence ID" value="BBG97106.1"/>
    <property type="molecule type" value="Genomic_DNA"/>
</dbReference>
<dbReference type="InterPro" id="IPR044974">
    <property type="entry name" value="Disease_R_plants"/>
</dbReference>
<name>A0A4Y1QZ23_PRUDU</name>
<evidence type="ECO:0000313" key="1">
    <source>
        <dbReference type="EMBL" id="BBG97106.1"/>
    </source>
</evidence>
<dbReference type="GO" id="GO:0006952">
    <property type="term" value="P:defense response"/>
    <property type="evidence" value="ECO:0007669"/>
    <property type="project" value="InterPro"/>
</dbReference>
<dbReference type="AlphaFoldDB" id="A0A4Y1QZ23"/>
<dbReference type="SUPFAM" id="SSF52058">
    <property type="entry name" value="L domain-like"/>
    <property type="match status" value="1"/>
</dbReference>
<dbReference type="Gene3D" id="3.80.10.10">
    <property type="entry name" value="Ribonuclease Inhibitor"/>
    <property type="match status" value="1"/>
</dbReference>
<sequence>MDYDGSFSRRRRLDFFSWKSIASNFSSTNSAPASNEVNFKREAFKRMNNLELLQLYNANISGGFEDFPKNLACLSWRGFPLKSLPANFCLENLVVLDLRNSSLQHFLPRLKTLSLNYSHSLTTTPDMSGLPKLERLRARLGVLLAQRKALLNG</sequence>
<reference evidence="1" key="1">
    <citation type="journal article" date="2019" name="Science">
        <title>Mutation of a bHLH transcription factor allowed almond domestication.</title>
        <authorList>
            <person name="Sanchez-Perez R."/>
            <person name="Pavan S."/>
            <person name="Mazzeo R."/>
            <person name="Moldovan C."/>
            <person name="Aiese Cigliano R."/>
            <person name="Del Cueto J."/>
            <person name="Ricciardi F."/>
            <person name="Lotti C."/>
            <person name="Ricciardi L."/>
            <person name="Dicenta F."/>
            <person name="Lopez-Marques R.L."/>
            <person name="Lindberg Moller B."/>
        </authorList>
    </citation>
    <scope>NUCLEOTIDE SEQUENCE</scope>
</reference>
<protein>
    <submittedName>
        <fullName evidence="1">Uncharacterized protein</fullName>
    </submittedName>
</protein>
<accession>A0A4Y1QZ23</accession>
<dbReference type="InterPro" id="IPR032675">
    <property type="entry name" value="LRR_dom_sf"/>
</dbReference>
<organism evidence="1">
    <name type="scientific">Prunus dulcis</name>
    <name type="common">Almond</name>
    <name type="synonym">Amygdalus dulcis</name>
    <dbReference type="NCBI Taxonomy" id="3755"/>
    <lineage>
        <taxon>Eukaryota</taxon>
        <taxon>Viridiplantae</taxon>
        <taxon>Streptophyta</taxon>
        <taxon>Embryophyta</taxon>
        <taxon>Tracheophyta</taxon>
        <taxon>Spermatophyta</taxon>
        <taxon>Magnoliopsida</taxon>
        <taxon>eudicotyledons</taxon>
        <taxon>Gunneridae</taxon>
        <taxon>Pentapetalae</taxon>
        <taxon>rosids</taxon>
        <taxon>fabids</taxon>
        <taxon>Rosales</taxon>
        <taxon>Rosaceae</taxon>
        <taxon>Amygdaloideae</taxon>
        <taxon>Amygdaleae</taxon>
        <taxon>Prunus</taxon>
    </lineage>
</organism>
<dbReference type="PANTHER" id="PTHR11017:SF305">
    <property type="entry name" value="TMV RESISTANCE PROTEIN N-LIKE"/>
    <property type="match status" value="1"/>
</dbReference>
<proteinExistence type="predicted"/>